<accession>A0A6G1DZP7</accession>
<proteinExistence type="predicted"/>
<evidence type="ECO:0000259" key="1">
    <source>
        <dbReference type="Pfam" id="PF13456"/>
    </source>
</evidence>
<sequence>MWFTRGCDCLTFGPIRNGTKRPTGIICGCDDRVVVAFAERTEHCTVDVVEARALIHGLRLVLACSVERIVVEGDDLVLVQLHAARRGDADEDPAAMQEEIIGLLSCFADRVRAYERPGTWTERVVMPAAVWAKVDDDRRGVVHERLRKPRARRTRASWRRKRCCLVHDCKNLEAVSMVGGEARRRTFAGARSAWLEWVHGDDDQLLKRQFHHIYEVEQQKFTDN</sequence>
<dbReference type="InterPro" id="IPR002156">
    <property type="entry name" value="RNaseH_domain"/>
</dbReference>
<dbReference type="InterPro" id="IPR053151">
    <property type="entry name" value="RNase_H-like"/>
</dbReference>
<dbReference type="AlphaFoldDB" id="A0A6G1DZP7"/>
<dbReference type="Proteomes" id="UP000479710">
    <property type="component" value="Unassembled WGS sequence"/>
</dbReference>
<feature type="domain" description="RNase H type-1" evidence="1">
    <location>
        <begin position="24"/>
        <end position="108"/>
    </location>
</feature>
<keyword evidence="3" id="KW-1185">Reference proteome</keyword>
<reference evidence="2 3" key="1">
    <citation type="submission" date="2019-11" db="EMBL/GenBank/DDBJ databases">
        <title>Whole genome sequence of Oryza granulata.</title>
        <authorList>
            <person name="Li W."/>
        </authorList>
    </citation>
    <scope>NUCLEOTIDE SEQUENCE [LARGE SCALE GENOMIC DNA]</scope>
    <source>
        <strain evidence="3">cv. Menghai</strain>
        <tissue evidence="2">Leaf</tissue>
    </source>
</reference>
<dbReference type="PANTHER" id="PTHR47723:SF17">
    <property type="entry name" value="OS05G0353850 PROTEIN"/>
    <property type="match status" value="1"/>
</dbReference>
<gene>
    <name evidence="2" type="ORF">E2562_021695</name>
</gene>
<evidence type="ECO:0000313" key="3">
    <source>
        <dbReference type="Proteomes" id="UP000479710"/>
    </source>
</evidence>
<name>A0A6G1DZP7_9ORYZ</name>
<protein>
    <recommendedName>
        <fullName evidence="1">RNase H type-1 domain-containing protein</fullName>
    </recommendedName>
</protein>
<evidence type="ECO:0000313" key="2">
    <source>
        <dbReference type="EMBL" id="KAF0918000.1"/>
    </source>
</evidence>
<dbReference type="EMBL" id="SPHZ02000005">
    <property type="protein sequence ID" value="KAF0918000.1"/>
    <property type="molecule type" value="Genomic_DNA"/>
</dbReference>
<dbReference type="GO" id="GO:0003676">
    <property type="term" value="F:nucleic acid binding"/>
    <property type="evidence" value="ECO:0007669"/>
    <property type="project" value="InterPro"/>
</dbReference>
<dbReference type="PANTHER" id="PTHR47723">
    <property type="entry name" value="OS05G0353850 PROTEIN"/>
    <property type="match status" value="1"/>
</dbReference>
<dbReference type="Gene3D" id="3.30.420.10">
    <property type="entry name" value="Ribonuclease H-like superfamily/Ribonuclease H"/>
    <property type="match status" value="1"/>
</dbReference>
<dbReference type="InterPro" id="IPR036397">
    <property type="entry name" value="RNaseH_sf"/>
</dbReference>
<organism evidence="2 3">
    <name type="scientific">Oryza meyeriana var. granulata</name>
    <dbReference type="NCBI Taxonomy" id="110450"/>
    <lineage>
        <taxon>Eukaryota</taxon>
        <taxon>Viridiplantae</taxon>
        <taxon>Streptophyta</taxon>
        <taxon>Embryophyta</taxon>
        <taxon>Tracheophyta</taxon>
        <taxon>Spermatophyta</taxon>
        <taxon>Magnoliopsida</taxon>
        <taxon>Liliopsida</taxon>
        <taxon>Poales</taxon>
        <taxon>Poaceae</taxon>
        <taxon>BOP clade</taxon>
        <taxon>Oryzoideae</taxon>
        <taxon>Oryzeae</taxon>
        <taxon>Oryzinae</taxon>
        <taxon>Oryza</taxon>
        <taxon>Oryza meyeriana</taxon>
    </lineage>
</organism>
<dbReference type="GO" id="GO:0004523">
    <property type="term" value="F:RNA-DNA hybrid ribonuclease activity"/>
    <property type="evidence" value="ECO:0007669"/>
    <property type="project" value="InterPro"/>
</dbReference>
<dbReference type="Pfam" id="PF13456">
    <property type="entry name" value="RVT_3"/>
    <property type="match status" value="1"/>
</dbReference>
<comment type="caution">
    <text evidence="2">The sequence shown here is derived from an EMBL/GenBank/DDBJ whole genome shotgun (WGS) entry which is preliminary data.</text>
</comment>